<dbReference type="AlphaFoldDB" id="A0A1G2T631"/>
<evidence type="ECO:0000256" key="5">
    <source>
        <dbReference type="RuleBase" id="RU003330"/>
    </source>
</evidence>
<keyword evidence="6" id="KW-0067">ATP-binding</keyword>
<evidence type="ECO:0000256" key="6">
    <source>
        <dbReference type="RuleBase" id="RU003331"/>
    </source>
</evidence>
<evidence type="ECO:0000256" key="1">
    <source>
        <dbReference type="ARBA" id="ARBA00022679"/>
    </source>
</evidence>
<dbReference type="EMBL" id="MHVI01000006">
    <property type="protein sequence ID" value="OHA92478.1"/>
    <property type="molecule type" value="Genomic_DNA"/>
</dbReference>
<dbReference type="GO" id="GO:0005524">
    <property type="term" value="F:ATP binding"/>
    <property type="evidence" value="ECO:0007669"/>
    <property type="project" value="UniProtKB-KW"/>
</dbReference>
<keyword evidence="3 6" id="KW-0547">Nucleotide-binding</keyword>
<comment type="subcellular location">
    <subcellularLocation>
        <location evidence="6">Cytoplasm</location>
    </subcellularLocation>
</comment>
<dbReference type="Pfam" id="PF00406">
    <property type="entry name" value="ADK"/>
    <property type="match status" value="1"/>
</dbReference>
<evidence type="ECO:0000256" key="3">
    <source>
        <dbReference type="ARBA" id="ARBA00022741"/>
    </source>
</evidence>
<keyword evidence="4 5" id="KW-0418">Kinase</keyword>
<dbReference type="GO" id="GO:0004017">
    <property type="term" value="F:AMP kinase activity"/>
    <property type="evidence" value="ECO:0007669"/>
    <property type="project" value="UniProtKB-EC"/>
</dbReference>
<dbReference type="GO" id="GO:0005737">
    <property type="term" value="C:cytoplasm"/>
    <property type="evidence" value="ECO:0007669"/>
    <property type="project" value="UniProtKB-SubCell"/>
</dbReference>
<evidence type="ECO:0000256" key="2">
    <source>
        <dbReference type="ARBA" id="ARBA00022727"/>
    </source>
</evidence>
<comment type="caution">
    <text evidence="7">The sequence shown here is derived from an EMBL/GenBank/DDBJ whole genome shotgun (WGS) entry which is preliminary data.</text>
</comment>
<comment type="catalytic activity">
    <reaction evidence="6">
        <text>AMP + ATP = 2 ADP</text>
        <dbReference type="Rhea" id="RHEA:12973"/>
        <dbReference type="ChEBI" id="CHEBI:30616"/>
        <dbReference type="ChEBI" id="CHEBI:456215"/>
        <dbReference type="ChEBI" id="CHEBI:456216"/>
        <dbReference type="EC" id="2.7.4.3"/>
    </reaction>
</comment>
<dbReference type="Proteomes" id="UP000177746">
    <property type="component" value="Unassembled WGS sequence"/>
</dbReference>
<name>A0A1G2T631_9BACT</name>
<accession>A0A1G2T631</accession>
<protein>
    <recommendedName>
        <fullName evidence="6">Adenylate kinase</fullName>
        <ecNumber evidence="6">2.7.4.3</ecNumber>
    </recommendedName>
</protein>
<dbReference type="PANTHER" id="PTHR23359">
    <property type="entry name" value="NUCLEOTIDE KINASE"/>
    <property type="match status" value="1"/>
</dbReference>
<gene>
    <name evidence="7" type="ORF">A2665_01380</name>
</gene>
<proteinExistence type="inferred from homology"/>
<evidence type="ECO:0000313" key="8">
    <source>
        <dbReference type="Proteomes" id="UP000177746"/>
    </source>
</evidence>
<dbReference type="EC" id="2.7.4.3" evidence="6"/>
<evidence type="ECO:0000313" key="7">
    <source>
        <dbReference type="EMBL" id="OHA92478.1"/>
    </source>
</evidence>
<dbReference type="InterPro" id="IPR027417">
    <property type="entry name" value="P-loop_NTPase"/>
</dbReference>
<dbReference type="CDD" id="cd01428">
    <property type="entry name" value="ADK"/>
    <property type="match status" value="1"/>
</dbReference>
<sequence length="189" mass="21359">MIKTFVLMGLPGSGKGKQAELLSAKTGFVVQDSGDEYRKIAEGSSFVAGKVREILNSGGLEPVWFSSFLFQKSLLGLFPDNGIIFEGVGRREPEARLFAEVCEWLGRDFRILHIKVSEMTIAERLRRRQEIEGRKDDDSSVFQNRLKNFYEHTAPAIEYFRSINKVIDIDGEPLPDAVFAELWQKVSAL</sequence>
<keyword evidence="2" id="KW-0545">Nucleotide biosynthesis</keyword>
<dbReference type="SUPFAM" id="SSF52540">
    <property type="entry name" value="P-loop containing nucleoside triphosphate hydrolases"/>
    <property type="match status" value="1"/>
</dbReference>
<organism evidence="7 8">
    <name type="scientific">Candidatus Zambryskibacteria bacterium RIFCSPHIGHO2_01_FULL_46_30</name>
    <dbReference type="NCBI Taxonomy" id="1802739"/>
    <lineage>
        <taxon>Bacteria</taxon>
        <taxon>Candidatus Zambryskiibacteriota</taxon>
    </lineage>
</organism>
<dbReference type="Gene3D" id="3.40.50.300">
    <property type="entry name" value="P-loop containing nucleotide triphosphate hydrolases"/>
    <property type="match status" value="1"/>
</dbReference>
<dbReference type="PRINTS" id="PR00094">
    <property type="entry name" value="ADENYLTKNASE"/>
</dbReference>
<keyword evidence="1 5" id="KW-0808">Transferase</keyword>
<comment type="similarity">
    <text evidence="5">Belongs to the adenylate kinase family.</text>
</comment>
<reference evidence="7 8" key="1">
    <citation type="journal article" date="2016" name="Nat. Commun.">
        <title>Thousands of microbial genomes shed light on interconnected biogeochemical processes in an aquifer system.</title>
        <authorList>
            <person name="Anantharaman K."/>
            <person name="Brown C.T."/>
            <person name="Hug L.A."/>
            <person name="Sharon I."/>
            <person name="Castelle C.J."/>
            <person name="Probst A.J."/>
            <person name="Thomas B.C."/>
            <person name="Singh A."/>
            <person name="Wilkins M.J."/>
            <person name="Karaoz U."/>
            <person name="Brodie E.L."/>
            <person name="Williams K.H."/>
            <person name="Hubbard S.S."/>
            <person name="Banfield J.F."/>
        </authorList>
    </citation>
    <scope>NUCLEOTIDE SEQUENCE [LARGE SCALE GENOMIC DNA]</scope>
</reference>
<comment type="subunit">
    <text evidence="6">Monomer.</text>
</comment>
<evidence type="ECO:0000256" key="4">
    <source>
        <dbReference type="ARBA" id="ARBA00022777"/>
    </source>
</evidence>
<dbReference type="InterPro" id="IPR000850">
    <property type="entry name" value="Adenylat/UMP-CMP_kin"/>
</dbReference>